<dbReference type="InterPro" id="IPR011990">
    <property type="entry name" value="TPR-like_helical_dom_sf"/>
</dbReference>
<proteinExistence type="predicted"/>
<evidence type="ECO:0000313" key="2">
    <source>
        <dbReference type="Proteomes" id="UP000636458"/>
    </source>
</evidence>
<reference evidence="1" key="1">
    <citation type="submission" date="2021-01" db="EMBL/GenBank/DDBJ databases">
        <title>Lacisediminihabitans sp. nov. strain G11-30, isolated from Antarctic Soil.</title>
        <authorList>
            <person name="Li J."/>
        </authorList>
    </citation>
    <scope>NUCLEOTIDE SEQUENCE</scope>
    <source>
        <strain evidence="1">G11-30</strain>
    </source>
</reference>
<dbReference type="AlphaFoldDB" id="A0A934SLE1"/>
<evidence type="ECO:0000313" key="1">
    <source>
        <dbReference type="EMBL" id="MBK4347486.1"/>
    </source>
</evidence>
<dbReference type="EMBL" id="JAEPES010000002">
    <property type="protein sequence ID" value="MBK4347486.1"/>
    <property type="molecule type" value="Genomic_DNA"/>
</dbReference>
<organism evidence="1 2">
    <name type="scientific">Lacisediminihabitans changchengi</name>
    <dbReference type="NCBI Taxonomy" id="2787634"/>
    <lineage>
        <taxon>Bacteria</taxon>
        <taxon>Bacillati</taxon>
        <taxon>Actinomycetota</taxon>
        <taxon>Actinomycetes</taxon>
        <taxon>Micrococcales</taxon>
        <taxon>Microbacteriaceae</taxon>
        <taxon>Lacisediminihabitans</taxon>
    </lineage>
</organism>
<dbReference type="SUPFAM" id="SSF48452">
    <property type="entry name" value="TPR-like"/>
    <property type="match status" value="1"/>
</dbReference>
<dbReference type="RefSeq" id="WP_200555831.1">
    <property type="nucleotide sequence ID" value="NZ_JAEPES010000002.1"/>
</dbReference>
<dbReference type="Proteomes" id="UP000636458">
    <property type="component" value="Unassembled WGS sequence"/>
</dbReference>
<name>A0A934SLE1_9MICO</name>
<evidence type="ECO:0008006" key="3">
    <source>
        <dbReference type="Google" id="ProtNLM"/>
    </source>
</evidence>
<sequence length="145" mass="15537">MLDQKTLDEIWDADDAEQSEARVRVELDEGGPYDDIERAELKTQLARALGLQGRYDEAADILIEIEAEDAPVVVTRILLESGRIVHSAGDPVGASNLFQQSAEIAEANGLDGLLADAQVMLAVASGAEVQLAEASDEDNTEDDEA</sequence>
<protein>
    <recommendedName>
        <fullName evidence="3">Tetratricopeptide repeat protein</fullName>
    </recommendedName>
</protein>
<keyword evidence="2" id="KW-1185">Reference proteome</keyword>
<accession>A0A934SLE1</accession>
<gene>
    <name evidence="1" type="ORF">IV501_07565</name>
</gene>
<comment type="caution">
    <text evidence="1">The sequence shown here is derived from an EMBL/GenBank/DDBJ whole genome shotgun (WGS) entry which is preliminary data.</text>
</comment>